<feature type="transmembrane region" description="Helical" evidence="9">
    <location>
        <begin position="1164"/>
        <end position="1193"/>
    </location>
</feature>
<dbReference type="PANTHER" id="PTHR24223:SF356">
    <property type="entry name" value="ATP-BINDING CASSETTE TRANSPORTER ABC4"/>
    <property type="match status" value="1"/>
</dbReference>
<accession>A0A9W8MEN3</accession>
<evidence type="ECO:0000259" key="10">
    <source>
        <dbReference type="PROSITE" id="PS50893"/>
    </source>
</evidence>
<evidence type="ECO:0000256" key="9">
    <source>
        <dbReference type="SAM" id="Phobius"/>
    </source>
</evidence>
<proteinExistence type="predicted"/>
<feature type="transmembrane region" description="Helical" evidence="9">
    <location>
        <begin position="1028"/>
        <end position="1051"/>
    </location>
</feature>
<feature type="domain" description="ABC transmembrane type-1" evidence="11">
    <location>
        <begin position="1044"/>
        <end position="1287"/>
    </location>
</feature>
<dbReference type="Pfam" id="PF00005">
    <property type="entry name" value="ABC_tran"/>
    <property type="match status" value="2"/>
</dbReference>
<feature type="transmembrane region" description="Helical" evidence="9">
    <location>
        <begin position="171"/>
        <end position="189"/>
    </location>
</feature>
<evidence type="ECO:0000313" key="12">
    <source>
        <dbReference type="EMBL" id="KAJ2927022.1"/>
    </source>
</evidence>
<dbReference type="PANTHER" id="PTHR24223">
    <property type="entry name" value="ATP-BINDING CASSETTE SUB-FAMILY C"/>
    <property type="match status" value="1"/>
</dbReference>
<dbReference type="InterPro" id="IPR017871">
    <property type="entry name" value="ABC_transporter-like_CS"/>
</dbReference>
<name>A0A9W8MEN3_9AGAR</name>
<dbReference type="InterPro" id="IPR011527">
    <property type="entry name" value="ABC1_TM_dom"/>
</dbReference>
<keyword evidence="7 9" id="KW-0472">Membrane</keyword>
<evidence type="ECO:0008006" key="14">
    <source>
        <dbReference type="Google" id="ProtNLM"/>
    </source>
</evidence>
<dbReference type="SMART" id="SM00382">
    <property type="entry name" value="AAA"/>
    <property type="match status" value="2"/>
</dbReference>
<dbReference type="FunFam" id="3.40.50.300:FF:000838">
    <property type="entry name" value="ABC multidrug transporter (Eurofung)"/>
    <property type="match status" value="1"/>
</dbReference>
<feature type="transmembrane region" description="Helical" evidence="9">
    <location>
        <begin position="238"/>
        <end position="258"/>
    </location>
</feature>
<feature type="transmembrane region" description="Helical" evidence="9">
    <location>
        <begin position="201"/>
        <end position="218"/>
    </location>
</feature>
<feature type="compositionally biased region" description="Basic and acidic residues" evidence="8">
    <location>
        <begin position="474"/>
        <end position="483"/>
    </location>
</feature>
<dbReference type="InterPro" id="IPR003593">
    <property type="entry name" value="AAA+_ATPase"/>
</dbReference>
<sequence>MVQSQSPTDSSAGHLFLVQTPFGVSDLVGSTLKKGKTRLLTDSLTFPVYIAALSALLLIVHIVASRRAVRHLWRRLFDPDAAPMDESTGSSTQPPREATVAAEIRERIKKHGGTVIFGFKLMRLLGCVVFLILCVVSAVLDEETRLGLGSLGKKHKKKRRREDPALSQKEWQDLLICMTSLYMVLLSLVTVGNKRRWSKTAARHLNVLLLAFLGVYAYRDVFPLATFNRSPLDSAAGWLLWAKICVLFLLAIVIPLTMPHQYVPFDPKEPMASPNAEQTASILSLITFSFLDSVVFLANRVPHLSSDLLPPLADSDYAQNLRARGFPHLDAFKKPQKSHLFFGLMRVFRKEYVTLSILLVIQVLGGFASPLGIRNLLWYIEKGGENATIKPWFWILWLFLGPTICSIANQWYNFVATCATVQVESMLTQLVFEHSLRIRMKAETQESSVVPNTTLTPEAAPLGGSTSTGVSVPEDARTSEILKDSSTQPEASPGEHRSETKSTKSESSKTLDNASPATKPPTSSATNLVGKINNLVTTDLGNITDARSSFLFLLIFIPLQISLCIVFLYNILGWSSLVGLAIMILLLPLPAYITKLIQDVQVKCLKKTDARVQTVSETMNVLRMIKMFGWEKKMNERIAQKREEELHYVWKRQVVVMHRELSASIVFSSMTVFDMLRDQIHIMFYIANTAIAGKVSIDRFDDFLRNTELLDNFTTKSDGESIPTQVETSEKVGIREASFTWSNDNDGSLTPSKRKFVLKIEHELVFAPNKINLIVGPTASGKTSILMALLGEMHYIPMSPDSWCNLPRSEGVAYAAQESWVQNETIRENILFGSPYDEERYNKVLHQCALTRDLSLFEAGDQTEVGEKGLTLSGGQKARITLARAVYSSAKILLLDDVLAALDVHTAKWVVEKCLAGDLVEGRTVLLVTHNVALARPAAGFIVSMGSDGRILSQGPISEVIKLDQDLANTLKADEDLTKVEEKPDDGNDLIKPSSGGKLIVAEEIDEGHVGWSSIKMYLSALGGKHPVLFFSTFVAGQGFYHSALAFQTWFLGFWASQYTDRPASDVSISYYLSIYGLVLLWAIVVFIVAYTIYTLGSIRASRMLHQKLMRAILGTTLRCITMLYSGKLFSDEMPVYDIRAIDGPVSSSLFLLSDMTLIMLTRFGAVVVLTPVFFLPGLLVALVGGICGQIYMKAQLPVKREMSNAKAPVLGHAAIAGLTSLRAYGAQEAFTKESMRRINLYTRAARTVYILNRWVCIRIDTMGALFSSGLAVYLVYFQSQGAANTGFSLNMAVGFSGVILWWVRVLNEFEVQGNSLERVDRYIKIEQEPKPTTDGIPPAYWPSSGSLKVERLSASYSADGPKVLHDISFDVKAGERIGILGRTGSGKSSLTLALLRCIYTEGQVFYDGRDTSTINLEALRSNITIIPQIPELLSGSLRQNLDPFDENDDATLNNALRSAGLFSLQRGDDESRLTLDSQISSGGSNLSVGQRQILALARAILRGSKLLILDEATSAIDHETDTVIQNSLRHELGTDVTVLTIAHRLQTIMDVDKILVLDAGRMIEFDRPSELLKNPKGMFRELVEESGDRERLLGMVKDDLP</sequence>
<feature type="transmembrane region" description="Helical" evidence="9">
    <location>
        <begin position="550"/>
        <end position="571"/>
    </location>
</feature>
<feature type="transmembrane region" description="Helical" evidence="9">
    <location>
        <begin position="46"/>
        <end position="64"/>
    </location>
</feature>
<dbReference type="Proteomes" id="UP001140091">
    <property type="component" value="Unassembled WGS sequence"/>
</dbReference>
<feature type="transmembrane region" description="Helical" evidence="9">
    <location>
        <begin position="577"/>
        <end position="597"/>
    </location>
</feature>
<evidence type="ECO:0000256" key="8">
    <source>
        <dbReference type="SAM" id="MobiDB-lite"/>
    </source>
</evidence>
<evidence type="ECO:0000256" key="2">
    <source>
        <dbReference type="ARBA" id="ARBA00022448"/>
    </source>
</evidence>
<dbReference type="Gene3D" id="1.20.1560.10">
    <property type="entry name" value="ABC transporter type 1, transmembrane domain"/>
    <property type="match status" value="2"/>
</dbReference>
<feature type="compositionally biased region" description="Basic and acidic residues" evidence="8">
    <location>
        <begin position="493"/>
        <end position="509"/>
    </location>
</feature>
<keyword evidence="3 9" id="KW-0812">Transmembrane</keyword>
<evidence type="ECO:0000259" key="11">
    <source>
        <dbReference type="PROSITE" id="PS50929"/>
    </source>
</evidence>
<feature type="transmembrane region" description="Helical" evidence="9">
    <location>
        <begin position="352"/>
        <end position="372"/>
    </location>
</feature>
<feature type="compositionally biased region" description="Polar residues" evidence="8">
    <location>
        <begin position="511"/>
        <end position="525"/>
    </location>
</feature>
<keyword evidence="5" id="KW-0067">ATP-binding</keyword>
<feature type="transmembrane region" description="Helical" evidence="9">
    <location>
        <begin position="115"/>
        <end position="140"/>
    </location>
</feature>
<dbReference type="OrthoDB" id="6500128at2759"/>
<dbReference type="PROSITE" id="PS50893">
    <property type="entry name" value="ABC_TRANSPORTER_2"/>
    <property type="match status" value="2"/>
</dbReference>
<dbReference type="PROSITE" id="PS00211">
    <property type="entry name" value="ABC_TRANSPORTER_1"/>
    <property type="match status" value="1"/>
</dbReference>
<feature type="domain" description="ABC transporter" evidence="10">
    <location>
        <begin position="734"/>
        <end position="973"/>
    </location>
</feature>
<feature type="compositionally biased region" description="Polar residues" evidence="8">
    <location>
        <begin position="447"/>
        <end position="456"/>
    </location>
</feature>
<dbReference type="GO" id="GO:0016887">
    <property type="term" value="F:ATP hydrolysis activity"/>
    <property type="evidence" value="ECO:0007669"/>
    <property type="project" value="InterPro"/>
</dbReference>
<dbReference type="GO" id="GO:0016020">
    <property type="term" value="C:membrane"/>
    <property type="evidence" value="ECO:0007669"/>
    <property type="project" value="UniProtKB-SubCell"/>
</dbReference>
<dbReference type="InterPro" id="IPR036640">
    <property type="entry name" value="ABC1_TM_sf"/>
</dbReference>
<dbReference type="GO" id="GO:0140359">
    <property type="term" value="F:ABC-type transporter activity"/>
    <property type="evidence" value="ECO:0007669"/>
    <property type="project" value="InterPro"/>
</dbReference>
<dbReference type="InterPro" id="IPR003439">
    <property type="entry name" value="ABC_transporter-like_ATP-bd"/>
</dbReference>
<keyword evidence="4" id="KW-0547">Nucleotide-binding</keyword>
<gene>
    <name evidence="12" type="ORF">H1R20_g10047</name>
</gene>
<protein>
    <recommendedName>
        <fullName evidence="14">P-loop containing nucleoside triphosphate hydrolase protein</fullName>
    </recommendedName>
</protein>
<dbReference type="EMBL" id="JANBPK010001039">
    <property type="protein sequence ID" value="KAJ2927022.1"/>
    <property type="molecule type" value="Genomic_DNA"/>
</dbReference>
<dbReference type="PROSITE" id="PS50929">
    <property type="entry name" value="ABC_TM1F"/>
    <property type="match status" value="2"/>
</dbReference>
<feature type="region of interest" description="Disordered" evidence="8">
    <location>
        <begin position="447"/>
        <end position="525"/>
    </location>
</feature>
<keyword evidence="13" id="KW-1185">Reference proteome</keyword>
<feature type="transmembrane region" description="Helical" evidence="9">
    <location>
        <begin position="392"/>
        <end position="412"/>
    </location>
</feature>
<evidence type="ECO:0000256" key="7">
    <source>
        <dbReference type="ARBA" id="ARBA00023136"/>
    </source>
</evidence>
<feature type="domain" description="ABC transmembrane type-1" evidence="11">
    <location>
        <begin position="357"/>
        <end position="655"/>
    </location>
</feature>
<dbReference type="InterPro" id="IPR050173">
    <property type="entry name" value="ABC_transporter_C-like"/>
</dbReference>
<feature type="non-terminal residue" evidence="12">
    <location>
        <position position="1"/>
    </location>
</feature>
<comment type="subcellular location">
    <subcellularLocation>
        <location evidence="1">Membrane</location>
        <topology evidence="1">Multi-pass membrane protein</topology>
    </subcellularLocation>
</comment>
<evidence type="ECO:0000256" key="6">
    <source>
        <dbReference type="ARBA" id="ARBA00022989"/>
    </source>
</evidence>
<feature type="domain" description="ABC transporter" evidence="10">
    <location>
        <begin position="1348"/>
        <end position="1585"/>
    </location>
</feature>
<dbReference type="GO" id="GO:0005524">
    <property type="term" value="F:ATP binding"/>
    <property type="evidence" value="ECO:0007669"/>
    <property type="project" value="UniProtKB-KW"/>
</dbReference>
<evidence type="ECO:0000256" key="1">
    <source>
        <dbReference type="ARBA" id="ARBA00004141"/>
    </source>
</evidence>
<dbReference type="CDD" id="cd18604">
    <property type="entry name" value="ABC_6TM_VMR1_D2_like"/>
    <property type="match status" value="1"/>
</dbReference>
<keyword evidence="6 9" id="KW-1133">Transmembrane helix</keyword>
<evidence type="ECO:0000313" key="13">
    <source>
        <dbReference type="Proteomes" id="UP001140091"/>
    </source>
</evidence>
<dbReference type="CDD" id="cd03250">
    <property type="entry name" value="ABCC_MRP_domain1"/>
    <property type="match status" value="1"/>
</dbReference>
<dbReference type="Pfam" id="PF00664">
    <property type="entry name" value="ABC_membrane"/>
    <property type="match status" value="2"/>
</dbReference>
<evidence type="ECO:0000256" key="4">
    <source>
        <dbReference type="ARBA" id="ARBA00022741"/>
    </source>
</evidence>
<dbReference type="SUPFAM" id="SSF52540">
    <property type="entry name" value="P-loop containing nucleoside triphosphate hydrolases"/>
    <property type="match status" value="2"/>
</dbReference>
<comment type="caution">
    <text evidence="12">The sequence shown here is derived from an EMBL/GenBank/DDBJ whole genome shotgun (WGS) entry which is preliminary data.</text>
</comment>
<organism evidence="12 13">
    <name type="scientific">Candolleomyces eurysporus</name>
    <dbReference type="NCBI Taxonomy" id="2828524"/>
    <lineage>
        <taxon>Eukaryota</taxon>
        <taxon>Fungi</taxon>
        <taxon>Dikarya</taxon>
        <taxon>Basidiomycota</taxon>
        <taxon>Agaricomycotina</taxon>
        <taxon>Agaricomycetes</taxon>
        <taxon>Agaricomycetidae</taxon>
        <taxon>Agaricales</taxon>
        <taxon>Agaricineae</taxon>
        <taxon>Psathyrellaceae</taxon>
        <taxon>Candolleomyces</taxon>
    </lineage>
</organism>
<feature type="transmembrane region" description="Helical" evidence="9">
    <location>
        <begin position="1071"/>
        <end position="1097"/>
    </location>
</feature>
<reference evidence="12" key="1">
    <citation type="submission" date="2022-06" db="EMBL/GenBank/DDBJ databases">
        <title>Genome Sequence of Candolleomyces eurysporus.</title>
        <authorList>
            <person name="Buettner E."/>
        </authorList>
    </citation>
    <scope>NUCLEOTIDE SEQUENCE</scope>
    <source>
        <strain evidence="12">VTCC 930004</strain>
    </source>
</reference>
<dbReference type="CDD" id="cd18596">
    <property type="entry name" value="ABC_6TM_VMR1_D1_like"/>
    <property type="match status" value="1"/>
</dbReference>
<dbReference type="SUPFAM" id="SSF90123">
    <property type="entry name" value="ABC transporter transmembrane region"/>
    <property type="match status" value="2"/>
</dbReference>
<dbReference type="Gene3D" id="3.40.50.300">
    <property type="entry name" value="P-loop containing nucleotide triphosphate hydrolases"/>
    <property type="match status" value="2"/>
</dbReference>
<dbReference type="CDD" id="cd03244">
    <property type="entry name" value="ABCC_MRP_domain2"/>
    <property type="match status" value="1"/>
</dbReference>
<dbReference type="InterPro" id="IPR027417">
    <property type="entry name" value="P-loop_NTPase"/>
</dbReference>
<evidence type="ECO:0000256" key="5">
    <source>
        <dbReference type="ARBA" id="ARBA00022840"/>
    </source>
</evidence>
<keyword evidence="2" id="KW-0813">Transport</keyword>
<evidence type="ECO:0000256" key="3">
    <source>
        <dbReference type="ARBA" id="ARBA00022692"/>
    </source>
</evidence>